<proteinExistence type="predicted"/>
<protein>
    <submittedName>
        <fullName evidence="2">Uncharacterized protein</fullName>
    </submittedName>
</protein>
<sequence length="131" mass="14241">MGQLEISLRLPQLSSESRRICCTVSNTTQVLITDICWPGGKREGGSRVEVCQSFPILNNYVSWCQHGITLPADARIEPSTRHAAMSHLCQPPSSAASEKGGVAPATLLSPAPPISRQQRRPQHTQNVKQDA</sequence>
<gene>
    <name evidence="2" type="ORF">AAFF_G00183220</name>
</gene>
<dbReference type="EMBL" id="JAINUG010000243">
    <property type="protein sequence ID" value="KAJ8385722.1"/>
    <property type="molecule type" value="Genomic_DNA"/>
</dbReference>
<name>A0AAD7W6M3_9TELE</name>
<evidence type="ECO:0000313" key="3">
    <source>
        <dbReference type="Proteomes" id="UP001221898"/>
    </source>
</evidence>
<comment type="caution">
    <text evidence="2">The sequence shown here is derived from an EMBL/GenBank/DDBJ whole genome shotgun (WGS) entry which is preliminary data.</text>
</comment>
<dbReference type="AlphaFoldDB" id="A0AAD7W6M3"/>
<evidence type="ECO:0000256" key="1">
    <source>
        <dbReference type="SAM" id="MobiDB-lite"/>
    </source>
</evidence>
<organism evidence="2 3">
    <name type="scientific">Aldrovandia affinis</name>
    <dbReference type="NCBI Taxonomy" id="143900"/>
    <lineage>
        <taxon>Eukaryota</taxon>
        <taxon>Metazoa</taxon>
        <taxon>Chordata</taxon>
        <taxon>Craniata</taxon>
        <taxon>Vertebrata</taxon>
        <taxon>Euteleostomi</taxon>
        <taxon>Actinopterygii</taxon>
        <taxon>Neopterygii</taxon>
        <taxon>Teleostei</taxon>
        <taxon>Notacanthiformes</taxon>
        <taxon>Halosauridae</taxon>
        <taxon>Aldrovandia</taxon>
    </lineage>
</organism>
<feature type="region of interest" description="Disordered" evidence="1">
    <location>
        <begin position="83"/>
        <end position="131"/>
    </location>
</feature>
<dbReference type="Proteomes" id="UP001221898">
    <property type="component" value="Unassembled WGS sequence"/>
</dbReference>
<accession>A0AAD7W6M3</accession>
<keyword evidence="3" id="KW-1185">Reference proteome</keyword>
<evidence type="ECO:0000313" key="2">
    <source>
        <dbReference type="EMBL" id="KAJ8385722.1"/>
    </source>
</evidence>
<reference evidence="2" key="1">
    <citation type="journal article" date="2023" name="Science">
        <title>Genome structures resolve the early diversification of teleost fishes.</title>
        <authorList>
            <person name="Parey E."/>
            <person name="Louis A."/>
            <person name="Montfort J."/>
            <person name="Bouchez O."/>
            <person name="Roques C."/>
            <person name="Iampietro C."/>
            <person name="Lluch J."/>
            <person name="Castinel A."/>
            <person name="Donnadieu C."/>
            <person name="Desvignes T."/>
            <person name="Floi Bucao C."/>
            <person name="Jouanno E."/>
            <person name="Wen M."/>
            <person name="Mejri S."/>
            <person name="Dirks R."/>
            <person name="Jansen H."/>
            <person name="Henkel C."/>
            <person name="Chen W.J."/>
            <person name="Zahm M."/>
            <person name="Cabau C."/>
            <person name="Klopp C."/>
            <person name="Thompson A.W."/>
            <person name="Robinson-Rechavi M."/>
            <person name="Braasch I."/>
            <person name="Lecointre G."/>
            <person name="Bobe J."/>
            <person name="Postlethwait J.H."/>
            <person name="Berthelot C."/>
            <person name="Roest Crollius H."/>
            <person name="Guiguen Y."/>
        </authorList>
    </citation>
    <scope>NUCLEOTIDE SEQUENCE</scope>
    <source>
        <strain evidence="2">NC1722</strain>
    </source>
</reference>